<evidence type="ECO:0000256" key="1">
    <source>
        <dbReference type="ARBA" id="ARBA00006787"/>
    </source>
</evidence>
<comment type="similarity">
    <text evidence="1">Belongs to the carotenoid oxygenase family.</text>
</comment>
<evidence type="ECO:0000256" key="2">
    <source>
        <dbReference type="ARBA" id="ARBA00022723"/>
    </source>
</evidence>
<protein>
    <submittedName>
        <fullName evidence="6">Betacarotene oxygenase 2 [Xenopus laevis]</fullName>
    </submittedName>
</protein>
<dbReference type="InterPro" id="IPR004294">
    <property type="entry name" value="Carotenoid_Oase"/>
</dbReference>
<proteinExistence type="inferred from homology"/>
<dbReference type="GO" id="GO:0046872">
    <property type="term" value="F:metal ion binding"/>
    <property type="evidence" value="ECO:0007669"/>
    <property type="project" value="UniProtKB-KW"/>
</dbReference>
<dbReference type="AlphaFoldDB" id="A0A0K2V7I8"/>
<name>A0A0K2V7I8_LEPSM</name>
<sequence length="221" mass="25896">MILRKIYNPNLFFSQFQILNELKFAKIEKTDRCPTAKIKRFVLPLTVDLTQVQNGEDLLYKNRFSVNVKSVSSTRKGIEIQLIPEDLVPETLEFPRLNYEYSGKKYRYLYGLGNEYLHPNKILKIDTESRDVVVWKEPGHFVSEPIFVARNIHLPEQEMEEDDGVVIFTLLNTSPYNTVQLVILDGKTFKELARIKFLTKGEVVEGFHGIFVRRNHQIIRY</sequence>
<dbReference type="GO" id="GO:0016121">
    <property type="term" value="P:carotene catabolic process"/>
    <property type="evidence" value="ECO:0007669"/>
    <property type="project" value="TreeGrafter"/>
</dbReference>
<evidence type="ECO:0000313" key="6">
    <source>
        <dbReference type="EMBL" id="CDW46295.1"/>
    </source>
</evidence>
<evidence type="ECO:0000256" key="4">
    <source>
        <dbReference type="ARBA" id="ARBA00023004"/>
    </source>
</evidence>
<dbReference type="OrthoDB" id="1069523at2759"/>
<keyword evidence="3" id="KW-0560">Oxidoreductase</keyword>
<evidence type="ECO:0000256" key="3">
    <source>
        <dbReference type="ARBA" id="ARBA00023002"/>
    </source>
</evidence>
<keyword evidence="4 5" id="KW-0408">Iron</keyword>
<dbReference type="EMBL" id="HACA01028934">
    <property type="protein sequence ID" value="CDW46295.1"/>
    <property type="molecule type" value="Transcribed_RNA"/>
</dbReference>
<feature type="binding site" evidence="5">
    <location>
        <position position="208"/>
    </location>
    <ligand>
        <name>Fe cation</name>
        <dbReference type="ChEBI" id="CHEBI:24875"/>
        <note>catalytic</note>
    </ligand>
</feature>
<dbReference type="PANTHER" id="PTHR10543:SF24">
    <property type="entry name" value="CAROTENOID ISOMEROOXYGENASE"/>
    <property type="match status" value="1"/>
</dbReference>
<accession>A0A0K2V7I8</accession>
<keyword evidence="2 5" id="KW-0479">Metal-binding</keyword>
<dbReference type="Pfam" id="PF03055">
    <property type="entry name" value="RPE65"/>
    <property type="match status" value="1"/>
</dbReference>
<gene>
    <name evidence="6" type="primary">bco2</name>
</gene>
<evidence type="ECO:0000256" key="5">
    <source>
        <dbReference type="PIRSR" id="PIRSR604294-1"/>
    </source>
</evidence>
<organism evidence="6">
    <name type="scientific">Lepeophtheirus salmonis</name>
    <name type="common">Salmon louse</name>
    <name type="synonym">Caligus salmonis</name>
    <dbReference type="NCBI Taxonomy" id="72036"/>
    <lineage>
        <taxon>Eukaryota</taxon>
        <taxon>Metazoa</taxon>
        <taxon>Ecdysozoa</taxon>
        <taxon>Arthropoda</taxon>
        <taxon>Crustacea</taxon>
        <taxon>Multicrustacea</taxon>
        <taxon>Hexanauplia</taxon>
        <taxon>Copepoda</taxon>
        <taxon>Siphonostomatoida</taxon>
        <taxon>Caligidae</taxon>
        <taxon>Lepeophtheirus</taxon>
    </lineage>
</organism>
<dbReference type="GO" id="GO:0010436">
    <property type="term" value="F:carotenoid dioxygenase activity"/>
    <property type="evidence" value="ECO:0007669"/>
    <property type="project" value="TreeGrafter"/>
</dbReference>
<dbReference type="PANTHER" id="PTHR10543">
    <property type="entry name" value="BETA-CAROTENE DIOXYGENASE"/>
    <property type="match status" value="1"/>
</dbReference>
<comment type="cofactor">
    <cofactor evidence="5">
        <name>Fe(2+)</name>
        <dbReference type="ChEBI" id="CHEBI:29033"/>
    </cofactor>
    <text evidence="5">Binds 1 Fe(2+) ion per subunit.</text>
</comment>
<reference evidence="6" key="1">
    <citation type="submission" date="2014-05" db="EMBL/GenBank/DDBJ databases">
        <authorList>
            <person name="Chronopoulou M."/>
        </authorList>
    </citation>
    <scope>NUCLEOTIDE SEQUENCE</scope>
    <source>
        <tissue evidence="6">Whole organism</tissue>
    </source>
</reference>